<dbReference type="EMBL" id="JAWDGP010006505">
    <property type="protein sequence ID" value="KAK3739703.1"/>
    <property type="molecule type" value="Genomic_DNA"/>
</dbReference>
<evidence type="ECO:0000313" key="1">
    <source>
        <dbReference type="EMBL" id="KAK3739703.1"/>
    </source>
</evidence>
<protein>
    <submittedName>
        <fullName evidence="1">Uncharacterized protein</fullName>
    </submittedName>
</protein>
<dbReference type="AlphaFoldDB" id="A0AAE0YBA9"/>
<dbReference type="Proteomes" id="UP001283361">
    <property type="component" value="Unassembled WGS sequence"/>
</dbReference>
<keyword evidence="2" id="KW-1185">Reference proteome</keyword>
<reference evidence="1" key="1">
    <citation type="journal article" date="2023" name="G3 (Bethesda)">
        <title>A reference genome for the long-term kleptoplast-retaining sea slug Elysia crispata morphotype clarki.</title>
        <authorList>
            <person name="Eastman K.E."/>
            <person name="Pendleton A.L."/>
            <person name="Shaikh M.A."/>
            <person name="Suttiyut T."/>
            <person name="Ogas R."/>
            <person name="Tomko P."/>
            <person name="Gavelis G."/>
            <person name="Widhalm J.R."/>
            <person name="Wisecaver J.H."/>
        </authorList>
    </citation>
    <scope>NUCLEOTIDE SEQUENCE</scope>
    <source>
        <strain evidence="1">ECLA1</strain>
    </source>
</reference>
<name>A0AAE0YBA9_9GAST</name>
<comment type="caution">
    <text evidence="1">The sequence shown here is derived from an EMBL/GenBank/DDBJ whole genome shotgun (WGS) entry which is preliminary data.</text>
</comment>
<gene>
    <name evidence="1" type="ORF">RRG08_003935</name>
</gene>
<organism evidence="1 2">
    <name type="scientific">Elysia crispata</name>
    <name type="common">lettuce slug</name>
    <dbReference type="NCBI Taxonomy" id="231223"/>
    <lineage>
        <taxon>Eukaryota</taxon>
        <taxon>Metazoa</taxon>
        <taxon>Spiralia</taxon>
        <taxon>Lophotrochozoa</taxon>
        <taxon>Mollusca</taxon>
        <taxon>Gastropoda</taxon>
        <taxon>Heterobranchia</taxon>
        <taxon>Euthyneura</taxon>
        <taxon>Panpulmonata</taxon>
        <taxon>Sacoglossa</taxon>
        <taxon>Placobranchoidea</taxon>
        <taxon>Plakobranchidae</taxon>
        <taxon>Elysia</taxon>
    </lineage>
</organism>
<accession>A0AAE0YBA9</accession>
<proteinExistence type="predicted"/>
<evidence type="ECO:0000313" key="2">
    <source>
        <dbReference type="Proteomes" id="UP001283361"/>
    </source>
</evidence>
<sequence length="110" mass="12001">MNGSAFPTSIYIFCLSRTHLQTGTTSTYNLKFAVNPKRSIARRTSASQASSSSYSTAAQHVAVVIFTNLEFSPPPASTENRISLHRSRVVLCRRSSDTVRGPSTGRCCEI</sequence>